<sequence length="179" mass="19474">MCKPSPRSRRQQQLRQPCVVQEVMATGDENATKTTRTRGPTMERNAGGGASGSGPKEPAPPSRLDEVRAKLSTPLTTGPDPTTIEADLEAHRQLLLTQAKELAAAKRQLAITRREYDRAHGFTPAGNNPSRAGQIRRRGGGLGVEIDRDGADEPVASMELPFYNTPRRTCVRPKPPQKS</sequence>
<evidence type="ECO:0000313" key="2">
    <source>
        <dbReference type="EMBL" id="KAK1681290.1"/>
    </source>
</evidence>
<comment type="caution">
    <text evidence="2">The sequence shown here is derived from an EMBL/GenBank/DDBJ whole genome shotgun (WGS) entry which is preliminary data.</text>
</comment>
<protein>
    <submittedName>
        <fullName evidence="2">Uncharacterized protein</fullName>
    </submittedName>
</protein>
<evidence type="ECO:0000256" key="1">
    <source>
        <dbReference type="SAM" id="MobiDB-lite"/>
    </source>
</evidence>
<feature type="region of interest" description="Disordered" evidence="1">
    <location>
        <begin position="119"/>
        <end position="157"/>
    </location>
</feature>
<proteinExistence type="predicted"/>
<reference evidence="2" key="1">
    <citation type="submission" date="2023-07" db="EMBL/GenBank/DDBJ databases">
        <title>A chromosome-level genome assembly of Lolium multiflorum.</title>
        <authorList>
            <person name="Chen Y."/>
            <person name="Copetti D."/>
            <person name="Kolliker R."/>
            <person name="Studer B."/>
        </authorList>
    </citation>
    <scope>NUCLEOTIDE SEQUENCE</scope>
    <source>
        <strain evidence="2">02402/16</strain>
        <tissue evidence="2">Leaf</tissue>
    </source>
</reference>
<organism evidence="2 3">
    <name type="scientific">Lolium multiflorum</name>
    <name type="common">Italian ryegrass</name>
    <name type="synonym">Lolium perenne subsp. multiflorum</name>
    <dbReference type="NCBI Taxonomy" id="4521"/>
    <lineage>
        <taxon>Eukaryota</taxon>
        <taxon>Viridiplantae</taxon>
        <taxon>Streptophyta</taxon>
        <taxon>Embryophyta</taxon>
        <taxon>Tracheophyta</taxon>
        <taxon>Spermatophyta</taxon>
        <taxon>Magnoliopsida</taxon>
        <taxon>Liliopsida</taxon>
        <taxon>Poales</taxon>
        <taxon>Poaceae</taxon>
        <taxon>BOP clade</taxon>
        <taxon>Pooideae</taxon>
        <taxon>Poodae</taxon>
        <taxon>Poeae</taxon>
        <taxon>Poeae Chloroplast Group 2 (Poeae type)</taxon>
        <taxon>Loliodinae</taxon>
        <taxon>Loliinae</taxon>
        <taxon>Lolium</taxon>
    </lineage>
</organism>
<feature type="region of interest" description="Disordered" evidence="1">
    <location>
        <begin position="1"/>
        <end position="83"/>
    </location>
</feature>
<dbReference type="Proteomes" id="UP001231189">
    <property type="component" value="Unassembled WGS sequence"/>
</dbReference>
<dbReference type="AlphaFoldDB" id="A0AAD8TE98"/>
<accession>A0AAD8TE98</accession>
<gene>
    <name evidence="2" type="ORF">QYE76_042138</name>
</gene>
<keyword evidence="3" id="KW-1185">Reference proteome</keyword>
<evidence type="ECO:0000313" key="3">
    <source>
        <dbReference type="Proteomes" id="UP001231189"/>
    </source>
</evidence>
<name>A0AAD8TE98_LOLMU</name>
<dbReference type="EMBL" id="JAUUTY010000002">
    <property type="protein sequence ID" value="KAK1681290.1"/>
    <property type="molecule type" value="Genomic_DNA"/>
</dbReference>
<feature type="compositionally biased region" description="Basic residues" evidence="1">
    <location>
        <begin position="1"/>
        <end position="12"/>
    </location>
</feature>